<sequence length="48" mass="5739">MRLRELQYKIQLLPQDKPFVQELALDCVWAQAVLQHNPLPHHNSSERF</sequence>
<organism evidence="1 2">
    <name type="scientific">Bombilactobacillus apium</name>
    <dbReference type="NCBI Taxonomy" id="2675299"/>
    <lineage>
        <taxon>Bacteria</taxon>
        <taxon>Bacillati</taxon>
        <taxon>Bacillota</taxon>
        <taxon>Bacilli</taxon>
        <taxon>Lactobacillales</taxon>
        <taxon>Lactobacillaceae</taxon>
        <taxon>Bombilactobacillus</taxon>
    </lineage>
</organism>
<name>A0A850R062_9LACO</name>
<reference evidence="1 2" key="1">
    <citation type="submission" date="2020-06" db="EMBL/GenBank/DDBJ databases">
        <authorList>
            <person name="Kang J."/>
        </authorList>
    </citation>
    <scope>NUCLEOTIDE SEQUENCE [LARGE SCALE GENOMIC DNA]</scope>
    <source>
        <strain evidence="1 2">DCY120</strain>
    </source>
</reference>
<gene>
    <name evidence="1" type="ORF">HU830_04535</name>
</gene>
<protein>
    <submittedName>
        <fullName evidence="1">Uncharacterized protein</fullName>
    </submittedName>
</protein>
<dbReference type="Proteomes" id="UP000563523">
    <property type="component" value="Unassembled WGS sequence"/>
</dbReference>
<evidence type="ECO:0000313" key="2">
    <source>
        <dbReference type="Proteomes" id="UP000563523"/>
    </source>
</evidence>
<evidence type="ECO:0000313" key="1">
    <source>
        <dbReference type="EMBL" id="NVY96439.1"/>
    </source>
</evidence>
<accession>A0A850R062</accession>
<dbReference type="EMBL" id="JABZEC010000003">
    <property type="protein sequence ID" value="NVY96439.1"/>
    <property type="molecule type" value="Genomic_DNA"/>
</dbReference>
<comment type="caution">
    <text evidence="1">The sequence shown here is derived from an EMBL/GenBank/DDBJ whole genome shotgun (WGS) entry which is preliminary data.</text>
</comment>
<proteinExistence type="predicted"/>
<dbReference type="AlphaFoldDB" id="A0A850R062"/>
<dbReference type="RefSeq" id="WP_176942597.1">
    <property type="nucleotide sequence ID" value="NZ_JABZEC010000003.1"/>
</dbReference>
<keyword evidence="2" id="KW-1185">Reference proteome</keyword>